<dbReference type="Pfam" id="PF00512">
    <property type="entry name" value="HisKA"/>
    <property type="match status" value="1"/>
</dbReference>
<dbReference type="SMART" id="SM00091">
    <property type="entry name" value="PAS"/>
    <property type="match status" value="2"/>
</dbReference>
<dbReference type="SMART" id="SM00388">
    <property type="entry name" value="HisKA"/>
    <property type="match status" value="1"/>
</dbReference>
<evidence type="ECO:0000256" key="2">
    <source>
        <dbReference type="ARBA" id="ARBA00012438"/>
    </source>
</evidence>
<dbReference type="EMBL" id="FR695874">
    <property type="protein sequence ID" value="CBX30239.1"/>
    <property type="molecule type" value="Genomic_DNA"/>
</dbReference>
<evidence type="ECO:0000256" key="3">
    <source>
        <dbReference type="ARBA" id="ARBA00022553"/>
    </source>
</evidence>
<dbReference type="EC" id="2.7.13.3" evidence="2"/>
<dbReference type="SUPFAM" id="SSF55785">
    <property type="entry name" value="PYP-like sensor domain (PAS domain)"/>
    <property type="match status" value="2"/>
</dbReference>
<evidence type="ECO:0000256" key="6">
    <source>
        <dbReference type="ARBA" id="ARBA00022777"/>
    </source>
</evidence>
<dbReference type="Gene3D" id="3.40.190.10">
    <property type="entry name" value="Periplasmic binding protein-like II"/>
    <property type="match status" value="2"/>
</dbReference>
<dbReference type="InterPro" id="IPR013767">
    <property type="entry name" value="PAS_fold"/>
</dbReference>
<dbReference type="Pfam" id="PF00072">
    <property type="entry name" value="Response_reg"/>
    <property type="match status" value="1"/>
</dbReference>
<evidence type="ECO:0000256" key="1">
    <source>
        <dbReference type="ARBA" id="ARBA00000085"/>
    </source>
</evidence>
<evidence type="ECO:0000259" key="11">
    <source>
        <dbReference type="PROSITE" id="PS50109"/>
    </source>
</evidence>
<dbReference type="SUPFAM" id="SSF55874">
    <property type="entry name" value="ATPase domain of HSP90 chaperone/DNA topoisomerase II/histidine kinase"/>
    <property type="match status" value="1"/>
</dbReference>
<name>E1YHX0_9BACT</name>
<dbReference type="NCBIfam" id="TIGR00229">
    <property type="entry name" value="sensory_box"/>
    <property type="match status" value="2"/>
</dbReference>
<keyword evidence="10" id="KW-1133">Transmembrane helix</keyword>
<evidence type="ECO:0000256" key="4">
    <source>
        <dbReference type="ARBA" id="ARBA00022679"/>
    </source>
</evidence>
<keyword evidence="10" id="KW-0472">Membrane</keyword>
<dbReference type="Gene3D" id="1.10.287.130">
    <property type="match status" value="1"/>
</dbReference>
<keyword evidence="4" id="KW-0808">Transferase</keyword>
<dbReference type="CDD" id="cd00082">
    <property type="entry name" value="HisKA"/>
    <property type="match status" value="1"/>
</dbReference>
<feature type="transmembrane region" description="Helical" evidence="10">
    <location>
        <begin position="244"/>
        <end position="266"/>
    </location>
</feature>
<dbReference type="SUPFAM" id="SSF47384">
    <property type="entry name" value="Homodimeric domain of signal transducing histidine kinase"/>
    <property type="match status" value="1"/>
</dbReference>
<dbReference type="SMART" id="SM00387">
    <property type="entry name" value="HATPase_c"/>
    <property type="match status" value="1"/>
</dbReference>
<keyword evidence="8" id="KW-0902">Two-component regulatory system</keyword>
<dbReference type="GO" id="GO:0006355">
    <property type="term" value="P:regulation of DNA-templated transcription"/>
    <property type="evidence" value="ECO:0007669"/>
    <property type="project" value="InterPro"/>
</dbReference>
<keyword evidence="5" id="KW-0547">Nucleotide-binding</keyword>
<dbReference type="InterPro" id="IPR003661">
    <property type="entry name" value="HisK_dim/P_dom"/>
</dbReference>
<dbReference type="AlphaFoldDB" id="E1YHX0"/>
<keyword evidence="6" id="KW-0418">Kinase</keyword>
<dbReference type="GO" id="GO:0005524">
    <property type="term" value="F:ATP binding"/>
    <property type="evidence" value="ECO:0007669"/>
    <property type="project" value="UniProtKB-KW"/>
</dbReference>
<feature type="modified residue" description="4-aspartylphosphate" evidence="9">
    <location>
        <position position="861"/>
    </location>
</feature>
<dbReference type="SUPFAM" id="SSF53850">
    <property type="entry name" value="Periplasmic binding protein-like II"/>
    <property type="match status" value="1"/>
</dbReference>
<evidence type="ECO:0000256" key="7">
    <source>
        <dbReference type="ARBA" id="ARBA00022840"/>
    </source>
</evidence>
<dbReference type="PROSITE" id="PS50110">
    <property type="entry name" value="RESPONSE_REGULATORY"/>
    <property type="match status" value="1"/>
</dbReference>
<evidence type="ECO:0000256" key="5">
    <source>
        <dbReference type="ARBA" id="ARBA00022741"/>
    </source>
</evidence>
<evidence type="ECO:0000259" key="12">
    <source>
        <dbReference type="PROSITE" id="PS50110"/>
    </source>
</evidence>
<evidence type="ECO:0000256" key="9">
    <source>
        <dbReference type="PROSITE-ProRule" id="PRU00169"/>
    </source>
</evidence>
<dbReference type="InterPro" id="IPR003594">
    <property type="entry name" value="HATPase_dom"/>
</dbReference>
<dbReference type="InterPro" id="IPR005467">
    <property type="entry name" value="His_kinase_dom"/>
</dbReference>
<dbReference type="InterPro" id="IPR036097">
    <property type="entry name" value="HisK_dim/P_sf"/>
</dbReference>
<proteinExistence type="predicted"/>
<feature type="domain" description="Response regulatory" evidence="12">
    <location>
        <begin position="810"/>
        <end position="926"/>
    </location>
</feature>
<dbReference type="InterPro" id="IPR035965">
    <property type="entry name" value="PAS-like_dom_sf"/>
</dbReference>
<dbReference type="PANTHER" id="PTHR43065:SF42">
    <property type="entry name" value="TWO-COMPONENT SENSOR PPRA"/>
    <property type="match status" value="1"/>
</dbReference>
<keyword evidence="7" id="KW-0067">ATP-binding</keyword>
<dbReference type="Pfam" id="PF13426">
    <property type="entry name" value="PAS_9"/>
    <property type="match status" value="1"/>
</dbReference>
<dbReference type="Gene3D" id="3.30.450.20">
    <property type="entry name" value="PAS domain"/>
    <property type="match status" value="2"/>
</dbReference>
<dbReference type="InterPro" id="IPR000014">
    <property type="entry name" value="PAS"/>
</dbReference>
<sequence>MFNAQALDRQEKIVRVGIIDFDPLCSIEKPGRSEGLFVSILKNIAAKEHWNLRFIPCELHNQFDYLDSNRADLVLAATYSKENAIKYEFTRETIISTWGQIYTGTGKNIKSILELEGYSVGMLANDPYGRELRKMIKGLNINCEFIEFKHYDEIFQALENGWIDTGMVDRIYAFLHQGEYKVKSTTIILSPVELRFAAPQQGGRNIITAIDYNLNLMKKNPGSIYYKLLDQILASSKDYAIPSWLLSLLGMGSILLVISAILTFLLRKQVLKKTKLLYEKNDELSREIEERMAAQKKLQESEQRYRSVFENTGTAIIIIEEDTTISIVNSEFEKLSGYKKGDIERKMSWMQFAAADDLDRAKRHRQMRIEGSADVPSEDEFRLTGAAGTEKVVLIKVGTIPGTGLTIASLLDISSRKMAEEALRESEKRLKMILDSVYAGIMIVNAGNFRIIEANSTAADMIGIQKHQLVGKICSDYLSSGNDDNCPIINQNIKTYHMEGLLKTANGQTIPILKTVTPVYLGGVKCFLETFINIRELKTAQEEKIILESRLSQAQKLEAIGTLAGGIAHDFNNTLCMIMGYADLAILDAPKCNSSMKDYLEGILVGCNRSKEVVKQILTFSRKGNQELKNVLIYPVIKEALKFLRSTLPSTIEIKQSVSTENNMVLADATQIHQVLMNLCTNALHAMDPGGGTLEVKLNTVVISEENHSSYQDVATGRYLMLSVSDTGCGMSREVMNRIFDPYFTTKDKTKGSGLGLSVAHGIINSHGGKILVRSRQGHGSTFHVLLPLVETGERLEDDNPVDIPGGSENILLVDDEKELASVEKKMLEVLGYHVTKTTNAMDALEIFKENADIFDLVITDMTMPFMTGIQLSKEIFRIRPEIPVVLCTGFNEHISSEKSFEIGISDFIMKPYDMRKLGSSIRRVLDEQSGVVDKIKKVPIYKSCPENTMGHDYKSLQNAMFGT</sequence>
<comment type="catalytic activity">
    <reaction evidence="1">
        <text>ATP + protein L-histidine = ADP + protein N-phospho-L-histidine.</text>
        <dbReference type="EC" id="2.7.13.3"/>
    </reaction>
</comment>
<feature type="domain" description="PAS" evidence="13">
    <location>
        <begin position="301"/>
        <end position="372"/>
    </location>
</feature>
<dbReference type="InterPro" id="IPR001789">
    <property type="entry name" value="Sig_transdc_resp-reg_receiver"/>
</dbReference>
<dbReference type="SUPFAM" id="SSF52172">
    <property type="entry name" value="CheY-like"/>
    <property type="match status" value="1"/>
</dbReference>
<gene>
    <name evidence="14" type="ORF">N47_D30480</name>
</gene>
<evidence type="ECO:0000256" key="8">
    <source>
        <dbReference type="ARBA" id="ARBA00023012"/>
    </source>
</evidence>
<dbReference type="CDD" id="cd00130">
    <property type="entry name" value="PAS"/>
    <property type="match status" value="1"/>
</dbReference>
<keyword evidence="3 9" id="KW-0597">Phosphoprotein</keyword>
<dbReference type="PANTHER" id="PTHR43065">
    <property type="entry name" value="SENSOR HISTIDINE KINASE"/>
    <property type="match status" value="1"/>
</dbReference>
<dbReference type="Gene3D" id="3.40.50.2300">
    <property type="match status" value="1"/>
</dbReference>
<dbReference type="InterPro" id="IPR036890">
    <property type="entry name" value="HATPase_C_sf"/>
</dbReference>
<evidence type="ECO:0000313" key="14">
    <source>
        <dbReference type="EMBL" id="CBX30239.1"/>
    </source>
</evidence>
<dbReference type="GO" id="GO:0000155">
    <property type="term" value="F:phosphorelay sensor kinase activity"/>
    <property type="evidence" value="ECO:0007669"/>
    <property type="project" value="InterPro"/>
</dbReference>
<evidence type="ECO:0000259" key="13">
    <source>
        <dbReference type="PROSITE" id="PS50112"/>
    </source>
</evidence>
<dbReference type="InterPro" id="IPR011006">
    <property type="entry name" value="CheY-like_superfamily"/>
</dbReference>
<feature type="domain" description="Histidine kinase" evidence="11">
    <location>
        <begin position="566"/>
        <end position="791"/>
    </location>
</feature>
<evidence type="ECO:0000256" key="10">
    <source>
        <dbReference type="SAM" id="Phobius"/>
    </source>
</evidence>
<dbReference type="Gene3D" id="3.30.565.10">
    <property type="entry name" value="Histidine kinase-like ATPase, C-terminal domain"/>
    <property type="match status" value="1"/>
</dbReference>
<reference evidence="14" key="1">
    <citation type="journal article" date="2011" name="Environ. Microbiol.">
        <title>Genomic insights into the metabolic potential of the polycyclic aromatic hydrocarbon degrading sulfate-reducing Deltaproteobacterium N47.</title>
        <authorList>
            <person name="Bergmann F."/>
            <person name="Selesi D."/>
            <person name="Weinmaier T."/>
            <person name="Tischler P."/>
            <person name="Rattei T."/>
            <person name="Meckenstock R.U."/>
        </authorList>
    </citation>
    <scope>NUCLEOTIDE SEQUENCE</scope>
</reference>
<dbReference type="Pfam" id="PF02518">
    <property type="entry name" value="HATPase_c"/>
    <property type="match status" value="1"/>
</dbReference>
<keyword evidence="10" id="KW-0812">Transmembrane</keyword>
<dbReference type="InterPro" id="IPR001638">
    <property type="entry name" value="Solute-binding_3/MltF_N"/>
</dbReference>
<protein>
    <recommendedName>
        <fullName evidence="2">histidine kinase</fullName>
        <ecNumber evidence="2">2.7.13.3</ecNumber>
    </recommendedName>
</protein>
<organism evidence="14">
    <name type="scientific">uncultured Desulfobacterium sp</name>
    <dbReference type="NCBI Taxonomy" id="201089"/>
    <lineage>
        <taxon>Bacteria</taxon>
        <taxon>Pseudomonadati</taxon>
        <taxon>Thermodesulfobacteriota</taxon>
        <taxon>Desulfobacteria</taxon>
        <taxon>Desulfobacterales</taxon>
        <taxon>Desulfobacteriaceae</taxon>
        <taxon>Desulfobacterium</taxon>
        <taxon>environmental samples</taxon>
    </lineage>
</organism>
<feature type="domain" description="PAS" evidence="13">
    <location>
        <begin position="426"/>
        <end position="472"/>
    </location>
</feature>
<dbReference type="PRINTS" id="PR00344">
    <property type="entry name" value="BCTRLSENSOR"/>
</dbReference>
<dbReference type="SMART" id="SM00448">
    <property type="entry name" value="REC"/>
    <property type="match status" value="1"/>
</dbReference>
<dbReference type="PROSITE" id="PS50109">
    <property type="entry name" value="HIS_KIN"/>
    <property type="match status" value="1"/>
</dbReference>
<dbReference type="CDD" id="cd00156">
    <property type="entry name" value="REC"/>
    <property type="match status" value="1"/>
</dbReference>
<dbReference type="InterPro" id="IPR004358">
    <property type="entry name" value="Sig_transdc_His_kin-like_C"/>
</dbReference>
<dbReference type="SMART" id="SM00062">
    <property type="entry name" value="PBPb"/>
    <property type="match status" value="1"/>
</dbReference>
<dbReference type="Pfam" id="PF00989">
    <property type="entry name" value="PAS"/>
    <property type="match status" value="1"/>
</dbReference>
<dbReference type="PROSITE" id="PS50112">
    <property type="entry name" value="PAS"/>
    <property type="match status" value="2"/>
</dbReference>
<accession>E1YHX0</accession>